<dbReference type="OrthoDB" id="8583783at2759"/>
<dbReference type="Proteomes" id="UP000054359">
    <property type="component" value="Unassembled WGS sequence"/>
</dbReference>
<name>A0A087TYV2_STEMI</name>
<keyword evidence="3" id="KW-1185">Reference proteome</keyword>
<gene>
    <name evidence="2" type="ORF">X975_09247</name>
</gene>
<accession>A0A087TYV2</accession>
<reference evidence="2 3" key="1">
    <citation type="submission" date="2013-11" db="EMBL/GenBank/DDBJ databases">
        <title>Genome sequencing of Stegodyphus mimosarum.</title>
        <authorList>
            <person name="Bechsgaard J."/>
        </authorList>
    </citation>
    <scope>NUCLEOTIDE SEQUENCE [LARGE SCALE GENOMIC DNA]</scope>
</reference>
<dbReference type="AlphaFoldDB" id="A0A087TYV2"/>
<sequence length="90" mass="9955">MKVLPQESDNENSIGAHMSPEDSMATDSSSDISENRRLGSEIQVGSPIGIPFVGSLCYLPYEQTGELLAFSMGNQQNFNPRRKKSSRSRF</sequence>
<feature type="non-terminal residue" evidence="2">
    <location>
        <position position="90"/>
    </location>
</feature>
<evidence type="ECO:0000313" key="3">
    <source>
        <dbReference type="Proteomes" id="UP000054359"/>
    </source>
</evidence>
<organism evidence="2 3">
    <name type="scientific">Stegodyphus mimosarum</name>
    <name type="common">African social velvet spider</name>
    <dbReference type="NCBI Taxonomy" id="407821"/>
    <lineage>
        <taxon>Eukaryota</taxon>
        <taxon>Metazoa</taxon>
        <taxon>Ecdysozoa</taxon>
        <taxon>Arthropoda</taxon>
        <taxon>Chelicerata</taxon>
        <taxon>Arachnida</taxon>
        <taxon>Araneae</taxon>
        <taxon>Araneomorphae</taxon>
        <taxon>Entelegynae</taxon>
        <taxon>Eresoidea</taxon>
        <taxon>Eresidae</taxon>
        <taxon>Stegodyphus</taxon>
    </lineage>
</organism>
<proteinExistence type="predicted"/>
<dbReference type="EMBL" id="KK117372">
    <property type="protein sequence ID" value="KFM70291.1"/>
    <property type="molecule type" value="Genomic_DNA"/>
</dbReference>
<evidence type="ECO:0000313" key="2">
    <source>
        <dbReference type="EMBL" id="KFM70291.1"/>
    </source>
</evidence>
<protein>
    <submittedName>
        <fullName evidence="2">Uncharacterized protein</fullName>
    </submittedName>
</protein>
<feature type="region of interest" description="Disordered" evidence="1">
    <location>
        <begin position="1"/>
        <end position="38"/>
    </location>
</feature>
<evidence type="ECO:0000256" key="1">
    <source>
        <dbReference type="SAM" id="MobiDB-lite"/>
    </source>
</evidence>